<dbReference type="Proteomes" id="UP000253759">
    <property type="component" value="Unassembled WGS sequence"/>
</dbReference>
<feature type="domain" description="Hydantoinase A/oxoprolinase" evidence="1">
    <location>
        <begin position="205"/>
        <end position="500"/>
    </location>
</feature>
<dbReference type="PANTHER" id="PTHR11365:SF23">
    <property type="entry name" value="HYPOTHETICAL 5-OXOPROLINASE (EUROFUNG)-RELATED"/>
    <property type="match status" value="1"/>
</dbReference>
<gene>
    <name evidence="4" type="ORF">DVH29_15305</name>
</gene>
<reference evidence="5" key="1">
    <citation type="submission" date="2018-07" db="EMBL/GenBank/DDBJ databases">
        <authorList>
            <person name="Liu B.-T."/>
            <person name="Du Z."/>
        </authorList>
    </citation>
    <scope>NUCLEOTIDE SEQUENCE [LARGE SCALE GENOMIC DNA]</scope>
    <source>
        <strain evidence="5">XYN52</strain>
    </source>
</reference>
<dbReference type="GO" id="GO:0017168">
    <property type="term" value="F:5-oxoprolinase (ATP-hydrolyzing) activity"/>
    <property type="evidence" value="ECO:0007669"/>
    <property type="project" value="TreeGrafter"/>
</dbReference>
<dbReference type="GO" id="GO:0006749">
    <property type="term" value="P:glutathione metabolic process"/>
    <property type="evidence" value="ECO:0007669"/>
    <property type="project" value="TreeGrafter"/>
</dbReference>
<evidence type="ECO:0000259" key="2">
    <source>
        <dbReference type="Pfam" id="PF05378"/>
    </source>
</evidence>
<comment type="caution">
    <text evidence="4">The sequence shown here is derived from an EMBL/GenBank/DDBJ whole genome shotgun (WGS) entry which is preliminary data.</text>
</comment>
<dbReference type="RefSeq" id="WP_114647056.1">
    <property type="nucleotide sequence ID" value="NZ_QQNH01000040.1"/>
</dbReference>
<dbReference type="OrthoDB" id="9759608at2"/>
<dbReference type="AlphaFoldDB" id="A0A369VZZ3"/>
<dbReference type="EMBL" id="QQNH01000040">
    <property type="protein sequence ID" value="RDE07703.1"/>
    <property type="molecule type" value="Genomic_DNA"/>
</dbReference>
<keyword evidence="5" id="KW-1185">Reference proteome</keyword>
<dbReference type="GO" id="GO:0005829">
    <property type="term" value="C:cytosol"/>
    <property type="evidence" value="ECO:0007669"/>
    <property type="project" value="TreeGrafter"/>
</dbReference>
<name>A0A369VZZ3_9HYPH</name>
<dbReference type="InterPro" id="IPR045079">
    <property type="entry name" value="Oxoprolinase-like"/>
</dbReference>
<organism evidence="4 5">
    <name type="scientific">Pelagibacterium lacus</name>
    <dbReference type="NCBI Taxonomy" id="2282655"/>
    <lineage>
        <taxon>Bacteria</taxon>
        <taxon>Pseudomonadati</taxon>
        <taxon>Pseudomonadota</taxon>
        <taxon>Alphaproteobacteria</taxon>
        <taxon>Hyphomicrobiales</taxon>
        <taxon>Devosiaceae</taxon>
        <taxon>Pelagibacterium</taxon>
    </lineage>
</organism>
<dbReference type="InterPro" id="IPR008040">
    <property type="entry name" value="Hydant_A_N"/>
</dbReference>
<evidence type="ECO:0000313" key="5">
    <source>
        <dbReference type="Proteomes" id="UP000253759"/>
    </source>
</evidence>
<dbReference type="InterPro" id="IPR049517">
    <property type="entry name" value="ACX-like_C"/>
</dbReference>
<dbReference type="InterPro" id="IPR002821">
    <property type="entry name" value="Hydantoinase_A"/>
</dbReference>
<dbReference type="InterPro" id="IPR043129">
    <property type="entry name" value="ATPase_NBD"/>
</dbReference>
<sequence length="695" mass="74575">MGSIRIAVDIGGTFTDGIASEQETNLIWVAKSLTTPDDPGEAVSIVIDQLLNQVAQQSSTTVEEVVHGTTLVTNALIERKGSPTAAILTKGFKDVFDIRRELRYDLYDLTFRLPPPLIPEERRFDITERISVEGEILHEIDDGELDRLLECIDASGAASVAVCLLHSYRNDTHERQIGAFLKRERPDLMISLSSAVAREMREYERASTTAANAYVKPLVSTYLSELERRLDDLKIGAPLRIMLSSGGFTSSQAAAETPIALLESGPAGGVISALNTGLAAGEDNILAFDMGGTTAKAGLVQNGKPSTTRTFEAGRVHRFKKGSGLPLLITSIELIEIGAGGGSLASVSNLGLLNVGPESAGSVPGPVCYGLGGTQATVTDADLWLGYLDAEHFLGGTMRLDLDATGRALEDIGTRLGLTANDVAFGIHNIVNENMAGAARIHIAEKGHDPRDFTLVATGGAGPVHAVEIARKLGIRRVLCASAAGAGSCLGFLAAPVRIDRTLTQTDAIESLDWDGLIADLQKLAHDARTELQGAGANIDTVNYEVDVEMRYRGQGNTVSVSVPFGSLGSGFAQPLITQFEVEYEKLFGQKVPDGTPEAIAWRLVVHEHLVERRFVRADRQNVDADDSPVRRRKLYQPILKDFVECGVYERARLLPGVHLQAPLVIEEAESTLVVPVPASVSVRDDYSILVELSS</sequence>
<dbReference type="Pfam" id="PF19278">
    <property type="entry name" value="Hydant_A_C"/>
    <property type="match status" value="1"/>
</dbReference>
<dbReference type="PANTHER" id="PTHR11365">
    <property type="entry name" value="5-OXOPROLINASE RELATED"/>
    <property type="match status" value="1"/>
</dbReference>
<feature type="domain" description="Hydantoinase/oxoprolinase N-terminal" evidence="2">
    <location>
        <begin position="5"/>
        <end position="184"/>
    </location>
</feature>
<dbReference type="Pfam" id="PF01968">
    <property type="entry name" value="Hydantoinase_A"/>
    <property type="match status" value="1"/>
</dbReference>
<proteinExistence type="predicted"/>
<evidence type="ECO:0000313" key="4">
    <source>
        <dbReference type="EMBL" id="RDE07703.1"/>
    </source>
</evidence>
<evidence type="ECO:0000259" key="1">
    <source>
        <dbReference type="Pfam" id="PF01968"/>
    </source>
</evidence>
<accession>A0A369VZZ3</accession>
<dbReference type="SUPFAM" id="SSF53067">
    <property type="entry name" value="Actin-like ATPase domain"/>
    <property type="match status" value="1"/>
</dbReference>
<evidence type="ECO:0000259" key="3">
    <source>
        <dbReference type="Pfam" id="PF19278"/>
    </source>
</evidence>
<dbReference type="Pfam" id="PF05378">
    <property type="entry name" value="Hydant_A_N"/>
    <property type="match status" value="1"/>
</dbReference>
<feature type="domain" description="Acetophenone carboxylase-like C-terminal" evidence="3">
    <location>
        <begin position="522"/>
        <end position="683"/>
    </location>
</feature>
<protein>
    <submittedName>
        <fullName evidence="4">Hydantoinase/oxoprolinase family protein</fullName>
    </submittedName>
</protein>